<evidence type="ECO:0000259" key="7">
    <source>
        <dbReference type="Pfam" id="PF00294"/>
    </source>
</evidence>
<dbReference type="Pfam" id="PF00294">
    <property type="entry name" value="PfkB"/>
    <property type="match status" value="1"/>
</dbReference>
<dbReference type="InterPro" id="IPR029056">
    <property type="entry name" value="Ribokinase-like"/>
</dbReference>
<organism evidence="8 9">
    <name type="scientific">Pseudothermotoga thermarum DSM 5069</name>
    <dbReference type="NCBI Taxonomy" id="688269"/>
    <lineage>
        <taxon>Bacteria</taxon>
        <taxon>Thermotogati</taxon>
        <taxon>Thermotogota</taxon>
        <taxon>Thermotogae</taxon>
        <taxon>Thermotogales</taxon>
        <taxon>Thermotogaceae</taxon>
        <taxon>Pseudothermotoga</taxon>
    </lineage>
</organism>
<accession>F7YUU3</accession>
<dbReference type="PANTHER" id="PTHR43085:SF1">
    <property type="entry name" value="PSEUDOURIDINE KINASE-RELATED"/>
    <property type="match status" value="1"/>
</dbReference>
<dbReference type="HOGENOM" id="CLU_027634_6_1_0"/>
<keyword evidence="4 6" id="KW-0418">Kinase</keyword>
<keyword evidence="3" id="KW-0547">Nucleotide-binding</keyword>
<dbReference type="STRING" id="688269.Theth_1446"/>
<gene>
    <name evidence="8" type="ORF">Theth_1446</name>
</gene>
<dbReference type="GO" id="GO:0005524">
    <property type="term" value="F:ATP binding"/>
    <property type="evidence" value="ECO:0007669"/>
    <property type="project" value="UniProtKB-KW"/>
</dbReference>
<keyword evidence="2 6" id="KW-0808">Transferase</keyword>
<evidence type="ECO:0000256" key="4">
    <source>
        <dbReference type="ARBA" id="ARBA00022777"/>
    </source>
</evidence>
<dbReference type="eggNOG" id="COG0524">
    <property type="taxonomic scope" value="Bacteria"/>
</dbReference>
<evidence type="ECO:0000313" key="8">
    <source>
        <dbReference type="EMBL" id="AEH51503.1"/>
    </source>
</evidence>
<dbReference type="Gene3D" id="3.40.1190.20">
    <property type="match status" value="1"/>
</dbReference>
<keyword evidence="5" id="KW-0067">ATP-binding</keyword>
<evidence type="ECO:0000256" key="3">
    <source>
        <dbReference type="ARBA" id="ARBA00022741"/>
    </source>
</evidence>
<keyword evidence="9" id="KW-1185">Reference proteome</keyword>
<sequence>MIYDVVALGELLIDFTPAGFSAEGYPVYQMNPGGAPANVAVAVSKLGGKSAFIGKVGEDYFGYFLKKVLEKNGVETKGLKFTDLSPTTLTFVHLDEKGERSFTFVRNPGADALLESDDVDLSLIENAKIFHFGSLSLSYPTCKKATTKAVEFATKLSKLISYDPNHRPMIWKDPKVAKQVMVEALKYAHIVKLSQEELYLLTSEEDLEKALKTVMKMGTKLVFITMGSKGCYFAFSKGQGHVPAFNVKVVDTTGAGDAFLGAVLYKLSRVELLPWELSYKDMEQIVRFANAVAGLCVTKRGAIPALPTLEEVERFLGGGQSCF</sequence>
<comment type="similarity">
    <text evidence="1 6">Belongs to the carbohydrate kinase PfkB family.</text>
</comment>
<evidence type="ECO:0000256" key="1">
    <source>
        <dbReference type="ARBA" id="ARBA00010688"/>
    </source>
</evidence>
<dbReference type="KEGG" id="tta:Theth_1446"/>
<proteinExistence type="inferred from homology"/>
<dbReference type="PROSITE" id="PS00584">
    <property type="entry name" value="PFKB_KINASES_2"/>
    <property type="match status" value="1"/>
</dbReference>
<reference evidence="8 9" key="1">
    <citation type="submission" date="2010-11" db="EMBL/GenBank/DDBJ databases">
        <title>The complete genome of Thermotoga thermarum DSM 5069.</title>
        <authorList>
            <consortium name="US DOE Joint Genome Institute (JGI-PGF)"/>
            <person name="Lucas S."/>
            <person name="Copeland A."/>
            <person name="Lapidus A."/>
            <person name="Bruce D."/>
            <person name="Goodwin L."/>
            <person name="Pitluck S."/>
            <person name="Kyrpides N."/>
            <person name="Mavromatis K."/>
            <person name="Ivanova N."/>
            <person name="Zeytun A."/>
            <person name="Brettin T."/>
            <person name="Detter J.C."/>
            <person name="Tapia R."/>
            <person name="Han C."/>
            <person name="Land M."/>
            <person name="Hauser L."/>
            <person name="Markowitz V."/>
            <person name="Cheng J.-F."/>
            <person name="Hugenholtz P."/>
            <person name="Woyke T."/>
            <person name="Wu D."/>
            <person name="Spring S."/>
            <person name="Schroeder M."/>
            <person name="Brambilla E."/>
            <person name="Klenk H.-P."/>
            <person name="Eisen J.A."/>
        </authorList>
    </citation>
    <scope>NUCLEOTIDE SEQUENCE [LARGE SCALE GENOMIC DNA]</scope>
    <source>
        <strain evidence="8 9">DSM 5069</strain>
    </source>
</reference>
<dbReference type="PATRIC" id="fig|688269.3.peg.1496"/>
<name>F7YUU3_9THEM</name>
<evidence type="ECO:0000313" key="9">
    <source>
        <dbReference type="Proteomes" id="UP000006804"/>
    </source>
</evidence>
<dbReference type="RefSeq" id="WP_013932717.1">
    <property type="nucleotide sequence ID" value="NC_015707.1"/>
</dbReference>
<evidence type="ECO:0000256" key="5">
    <source>
        <dbReference type="ARBA" id="ARBA00022840"/>
    </source>
</evidence>
<dbReference type="AlphaFoldDB" id="F7YUU3"/>
<evidence type="ECO:0000256" key="6">
    <source>
        <dbReference type="RuleBase" id="RU003704"/>
    </source>
</evidence>
<dbReference type="InterPro" id="IPR002139">
    <property type="entry name" value="Ribo/fructo_kinase"/>
</dbReference>
<dbReference type="GO" id="GO:0008865">
    <property type="term" value="F:fructokinase activity"/>
    <property type="evidence" value="ECO:0007669"/>
    <property type="project" value="UniProtKB-ARBA"/>
</dbReference>
<dbReference type="Proteomes" id="UP000006804">
    <property type="component" value="Chromosome"/>
</dbReference>
<protein>
    <submittedName>
        <fullName evidence="8">PfkB domain protein</fullName>
    </submittedName>
</protein>
<evidence type="ECO:0000256" key="2">
    <source>
        <dbReference type="ARBA" id="ARBA00022679"/>
    </source>
</evidence>
<dbReference type="PANTHER" id="PTHR43085">
    <property type="entry name" value="HEXOKINASE FAMILY MEMBER"/>
    <property type="match status" value="1"/>
</dbReference>
<dbReference type="SUPFAM" id="SSF53613">
    <property type="entry name" value="Ribokinase-like"/>
    <property type="match status" value="1"/>
</dbReference>
<dbReference type="InterPro" id="IPR002173">
    <property type="entry name" value="Carboh/pur_kinase_PfkB_CS"/>
</dbReference>
<dbReference type="InterPro" id="IPR050306">
    <property type="entry name" value="PfkB_Carbo_kinase"/>
</dbReference>
<dbReference type="PRINTS" id="PR00990">
    <property type="entry name" value="RIBOKINASE"/>
</dbReference>
<dbReference type="InterPro" id="IPR011611">
    <property type="entry name" value="PfkB_dom"/>
</dbReference>
<dbReference type="PROSITE" id="PS00583">
    <property type="entry name" value="PFKB_KINASES_1"/>
    <property type="match status" value="1"/>
</dbReference>
<dbReference type="EMBL" id="CP002351">
    <property type="protein sequence ID" value="AEH51503.1"/>
    <property type="molecule type" value="Genomic_DNA"/>
</dbReference>
<dbReference type="GO" id="GO:0006000">
    <property type="term" value="P:fructose metabolic process"/>
    <property type="evidence" value="ECO:0007669"/>
    <property type="project" value="UniProtKB-ARBA"/>
</dbReference>
<feature type="domain" description="Carbohydrate kinase PfkB" evidence="7">
    <location>
        <begin position="5"/>
        <end position="308"/>
    </location>
</feature>
<dbReference type="CDD" id="cd01167">
    <property type="entry name" value="bac_FRK"/>
    <property type="match status" value="1"/>
</dbReference>